<protein>
    <submittedName>
        <fullName evidence="1">Uncharacterized protein</fullName>
    </submittedName>
</protein>
<sequence length="367" mass="38107">MLNVALVGLLAGSLLSANPTGGDGDKDGTKSKKADAQESVLIVGDNAELSPTVDTYALGRPSAASPIKFWIEYGFGGADEIYDTAGEAQEPSVGGGAIIGGDAEINSQRAAVGLQINPISFSKFSVGVGGVLTGAKNTISGTAGPFSQTGDELSSDFSVQNVKIFASARGKVLGIHGGYMLDLGDDQEFNENGLPIDISRSDNRDAIQLGVDFDYPARGFRVFGGIDRYIILENCDVYPAPCNNSTGPDGNNEDLFGEEGDGVWNFVLGTGLRVSFAEVGVAAQIVARDRQPVDRNGAGTAGTTENIGGYVSTLSPYLRVKPPSLPASLYVKGGLQDEYNVYGLPIDGANGPKPTFGLTFGLSVGFE</sequence>
<evidence type="ECO:0000313" key="2">
    <source>
        <dbReference type="Proteomes" id="UP000216446"/>
    </source>
</evidence>
<dbReference type="Proteomes" id="UP000216446">
    <property type="component" value="Unassembled WGS sequence"/>
</dbReference>
<reference evidence="1 2" key="1">
    <citation type="submission" date="2016-11" db="EMBL/GenBank/DDBJ databases">
        <title>Study of marine rhodopsin-containing bacteria.</title>
        <authorList>
            <person name="Yoshizawa S."/>
            <person name="Kumagai Y."/>
            <person name="Kogure K."/>
        </authorList>
    </citation>
    <scope>NUCLEOTIDE SEQUENCE [LARGE SCALE GENOMIC DNA]</scope>
    <source>
        <strain evidence="1 2">SG-29</strain>
    </source>
</reference>
<proteinExistence type="predicted"/>
<dbReference type="EMBL" id="MQWB01000001">
    <property type="protein sequence ID" value="OZC01994.1"/>
    <property type="molecule type" value="Genomic_DNA"/>
</dbReference>
<dbReference type="OrthoDB" id="1523814at2"/>
<comment type="caution">
    <text evidence="1">The sequence shown here is derived from an EMBL/GenBank/DDBJ whole genome shotgun (WGS) entry which is preliminary data.</text>
</comment>
<dbReference type="AlphaFoldDB" id="A0A259TWN5"/>
<accession>A0A259TWN5</accession>
<dbReference type="InParanoid" id="A0A259TWN5"/>
<organism evidence="1 2">
    <name type="scientific">Rubricoccus marinus</name>
    <dbReference type="NCBI Taxonomy" id="716817"/>
    <lineage>
        <taxon>Bacteria</taxon>
        <taxon>Pseudomonadati</taxon>
        <taxon>Rhodothermota</taxon>
        <taxon>Rhodothermia</taxon>
        <taxon>Rhodothermales</taxon>
        <taxon>Rubricoccaceae</taxon>
        <taxon>Rubricoccus</taxon>
    </lineage>
</organism>
<keyword evidence="2" id="KW-1185">Reference proteome</keyword>
<name>A0A259TWN5_9BACT</name>
<gene>
    <name evidence="1" type="ORF">BSZ36_02760</name>
</gene>
<evidence type="ECO:0000313" key="1">
    <source>
        <dbReference type="EMBL" id="OZC01994.1"/>
    </source>
</evidence>
<dbReference type="RefSeq" id="WP_094545772.1">
    <property type="nucleotide sequence ID" value="NZ_MQWB01000001.1"/>
</dbReference>